<sequence>MSGPASDPMYVLQEIPGKAKGLVATRYIPQGTRILCEKPLFTIPNVMELEKRHRLICQQLASLSNEQRQVFQSMHNIHPFDDTEERDIGIFETNSMPAGGTPADRAIFLEACRINHDCKSNAIYDWNTHIKRNTVHAVRDIDKGEEITVSYVVILKNRESRQRSLKNAYHFTCRCSLCSLPNEQSQERDRKIAQIVRLGELYVPRSMSSPLQALGYVDAQTRLYNELYQEDCGHPYSYQYAVMIAMAHGDLARVRVFAQRIVRSFVTILGTDSTESIRYAQMAKNPASRLKLSSSTAIWKTSVNDIPQGLGPDDFEDWLWRREPVAALAQPMSPPSQSLFSGFADLAYKNGTDAAGCFQSRHSCFLGEIVGTLAPHPLDLKIRDIHGKMVELHFCTKGEGNELEPSQYQKGHTIAVLNASQYVFKFGPSGIRHTDPESIKIFPISLAKMLALNDQVQNFSFRQQNGMRTCHGCGNNAVASSMKRCGRCLSFWYCNRECQTAGWTTKAHKADCKCLRDPDLRGLFLIKWGEVQDCVRFPLKIADESY</sequence>
<dbReference type="STRING" id="1111077.M1W0D9"/>
<organism evidence="7 8">
    <name type="scientific">Claviceps purpurea (strain 20.1)</name>
    <name type="common">Ergot fungus</name>
    <name type="synonym">Sphacelia segetum</name>
    <dbReference type="NCBI Taxonomy" id="1111077"/>
    <lineage>
        <taxon>Eukaryota</taxon>
        <taxon>Fungi</taxon>
        <taxon>Dikarya</taxon>
        <taxon>Ascomycota</taxon>
        <taxon>Pezizomycotina</taxon>
        <taxon>Sordariomycetes</taxon>
        <taxon>Hypocreomycetidae</taxon>
        <taxon>Hypocreales</taxon>
        <taxon>Clavicipitaceae</taxon>
        <taxon>Claviceps</taxon>
    </lineage>
</organism>
<evidence type="ECO:0000256" key="1">
    <source>
        <dbReference type="ARBA" id="ARBA00022723"/>
    </source>
</evidence>
<feature type="domain" description="MYND-type" evidence="6">
    <location>
        <begin position="470"/>
        <end position="512"/>
    </location>
</feature>
<dbReference type="PANTHER" id="PTHR47332">
    <property type="entry name" value="SET DOMAIN-CONTAINING PROTEIN 5"/>
    <property type="match status" value="1"/>
</dbReference>
<dbReference type="GO" id="GO:0008270">
    <property type="term" value="F:zinc ion binding"/>
    <property type="evidence" value="ECO:0007669"/>
    <property type="project" value="UniProtKB-KW"/>
</dbReference>
<dbReference type="PROSITE" id="PS50865">
    <property type="entry name" value="ZF_MYND_2"/>
    <property type="match status" value="1"/>
</dbReference>
<dbReference type="CDD" id="cd20071">
    <property type="entry name" value="SET_SMYD"/>
    <property type="match status" value="1"/>
</dbReference>
<dbReference type="PhylomeDB" id="M1W0D9"/>
<dbReference type="Pfam" id="PF01753">
    <property type="entry name" value="zf-MYND"/>
    <property type="match status" value="1"/>
</dbReference>
<evidence type="ECO:0000256" key="3">
    <source>
        <dbReference type="ARBA" id="ARBA00022833"/>
    </source>
</evidence>
<dbReference type="InterPro" id="IPR011990">
    <property type="entry name" value="TPR-like_helical_dom_sf"/>
</dbReference>
<name>M1W0D9_CLAP2</name>
<dbReference type="PROSITE" id="PS01360">
    <property type="entry name" value="ZF_MYND_1"/>
    <property type="match status" value="1"/>
</dbReference>
<evidence type="ECO:0000313" key="8">
    <source>
        <dbReference type="Proteomes" id="UP000016801"/>
    </source>
</evidence>
<dbReference type="Gene3D" id="6.10.140.2220">
    <property type="match status" value="1"/>
</dbReference>
<gene>
    <name evidence="7" type="ORF">CPUR_02974</name>
</gene>
<dbReference type="InterPro" id="IPR001214">
    <property type="entry name" value="SET_dom"/>
</dbReference>
<proteinExistence type="predicted"/>
<dbReference type="Gene3D" id="1.25.40.10">
    <property type="entry name" value="Tetratricopeptide repeat domain"/>
    <property type="match status" value="1"/>
</dbReference>
<evidence type="ECO:0000259" key="6">
    <source>
        <dbReference type="PROSITE" id="PS50865"/>
    </source>
</evidence>
<dbReference type="eggNOG" id="KOG2084">
    <property type="taxonomic scope" value="Eukaryota"/>
</dbReference>
<keyword evidence="2 4" id="KW-0863">Zinc-finger</keyword>
<keyword evidence="3" id="KW-0862">Zinc</keyword>
<dbReference type="InterPro" id="IPR002893">
    <property type="entry name" value="Znf_MYND"/>
</dbReference>
<evidence type="ECO:0000259" key="5">
    <source>
        <dbReference type="PROSITE" id="PS50280"/>
    </source>
</evidence>
<evidence type="ECO:0000313" key="7">
    <source>
        <dbReference type="EMBL" id="CCE29281.1"/>
    </source>
</evidence>
<protein>
    <submittedName>
        <fullName evidence="7">Uncharacterized protein</fullName>
    </submittedName>
</protein>
<dbReference type="OrthoDB" id="265717at2759"/>
<dbReference type="AlphaFoldDB" id="M1W0D9"/>
<dbReference type="SUPFAM" id="SSF82199">
    <property type="entry name" value="SET domain"/>
    <property type="match status" value="1"/>
</dbReference>
<dbReference type="Gene3D" id="2.170.270.10">
    <property type="entry name" value="SET domain"/>
    <property type="match status" value="1"/>
</dbReference>
<keyword evidence="8" id="KW-1185">Reference proteome</keyword>
<keyword evidence="1" id="KW-0479">Metal-binding</keyword>
<dbReference type="Proteomes" id="UP000016801">
    <property type="component" value="Unassembled WGS sequence"/>
</dbReference>
<comment type="caution">
    <text evidence="7">The sequence shown here is derived from an EMBL/GenBank/DDBJ whole genome shotgun (WGS) entry which is preliminary data.</text>
</comment>
<dbReference type="InterPro" id="IPR053185">
    <property type="entry name" value="SET_domain_protein"/>
</dbReference>
<dbReference type="Pfam" id="PF00856">
    <property type="entry name" value="SET"/>
    <property type="match status" value="1"/>
</dbReference>
<dbReference type="HOGENOM" id="CLU_037221_0_0_1"/>
<dbReference type="InterPro" id="IPR046341">
    <property type="entry name" value="SET_dom_sf"/>
</dbReference>
<reference evidence="7 8" key="1">
    <citation type="journal article" date="2013" name="PLoS Genet.">
        <title>Plant-symbiotic fungi as chemical engineers: Multi-genome analysis of the Clavicipitaceae reveals dynamics of alkaloid loci.</title>
        <authorList>
            <person name="Schardl C.L."/>
            <person name="Young C.A."/>
            <person name="Hesse U."/>
            <person name="Amyotte S.G."/>
            <person name="Andreeva K."/>
            <person name="Calie P.J."/>
            <person name="Fleetwood D.J."/>
            <person name="Haws D.C."/>
            <person name="Moore N."/>
            <person name="Oeser B."/>
            <person name="Panaccione D.G."/>
            <person name="Schweri K.K."/>
            <person name="Voisey C.R."/>
            <person name="Farman M.L."/>
            <person name="Jaromczyk J.W."/>
            <person name="Roe B.A."/>
            <person name="O'Sullivan D.M."/>
            <person name="Scott B."/>
            <person name="Tudzynski P."/>
            <person name="An Z."/>
            <person name="Arnaoudova E.G."/>
            <person name="Bullock C.T."/>
            <person name="Charlton N.D."/>
            <person name="Chen L."/>
            <person name="Cox M."/>
            <person name="Dinkins R.D."/>
            <person name="Florea S."/>
            <person name="Glenn A.E."/>
            <person name="Gordon A."/>
            <person name="Gueldener U."/>
            <person name="Harris D.R."/>
            <person name="Hollin W."/>
            <person name="Jaromczyk J."/>
            <person name="Johnson R.D."/>
            <person name="Khan A.K."/>
            <person name="Leistner E."/>
            <person name="Leuchtmann A."/>
            <person name="Li C."/>
            <person name="Liu J."/>
            <person name="Liu J."/>
            <person name="Liu M."/>
            <person name="Mace W."/>
            <person name="Machado C."/>
            <person name="Nagabhyru P."/>
            <person name="Pan J."/>
            <person name="Schmid J."/>
            <person name="Sugawara K."/>
            <person name="Steiner U."/>
            <person name="Takach J.E."/>
            <person name="Tanaka E."/>
            <person name="Webb J.S."/>
            <person name="Wilson E.V."/>
            <person name="Wiseman J.L."/>
            <person name="Yoshida R."/>
            <person name="Zeng Z."/>
        </authorList>
    </citation>
    <scope>NUCLEOTIDE SEQUENCE [LARGE SCALE GENOMIC DNA]</scope>
    <source>
        <strain evidence="7 8">20.1</strain>
    </source>
</reference>
<feature type="domain" description="SET" evidence="5">
    <location>
        <begin position="7"/>
        <end position="152"/>
    </location>
</feature>
<accession>M1W0D9</accession>
<dbReference type="SMART" id="SM00317">
    <property type="entry name" value="SET"/>
    <property type="match status" value="1"/>
</dbReference>
<dbReference type="VEuPathDB" id="FungiDB:CPUR_02974"/>
<dbReference type="EMBL" id="CAGA01000013">
    <property type="protein sequence ID" value="CCE29281.1"/>
    <property type="molecule type" value="Genomic_DNA"/>
</dbReference>
<dbReference type="PANTHER" id="PTHR47332:SF2">
    <property type="entry name" value="SET-6"/>
    <property type="match status" value="1"/>
</dbReference>
<dbReference type="PROSITE" id="PS50280">
    <property type="entry name" value="SET"/>
    <property type="match status" value="1"/>
</dbReference>
<evidence type="ECO:0000256" key="4">
    <source>
        <dbReference type="PROSITE-ProRule" id="PRU00134"/>
    </source>
</evidence>
<evidence type="ECO:0000256" key="2">
    <source>
        <dbReference type="ARBA" id="ARBA00022771"/>
    </source>
</evidence>
<dbReference type="SUPFAM" id="SSF144232">
    <property type="entry name" value="HIT/MYND zinc finger-like"/>
    <property type="match status" value="1"/>
</dbReference>